<evidence type="ECO:0000256" key="1">
    <source>
        <dbReference type="ARBA" id="ARBA00004173"/>
    </source>
</evidence>
<evidence type="ECO:0000313" key="11">
    <source>
        <dbReference type="Proteomes" id="UP000038040"/>
    </source>
</evidence>
<evidence type="ECO:0000256" key="2">
    <source>
        <dbReference type="ARBA" id="ARBA00022946"/>
    </source>
</evidence>
<dbReference type="InterPro" id="IPR007379">
    <property type="entry name" value="Tim44-like_dom"/>
</dbReference>
<dbReference type="InterPro" id="IPR051975">
    <property type="entry name" value="mtLSU_mL45"/>
</dbReference>
<dbReference type="GO" id="GO:0005739">
    <property type="term" value="C:mitochondrion"/>
    <property type="evidence" value="ECO:0007669"/>
    <property type="project" value="UniProtKB-SubCell"/>
</dbReference>
<evidence type="ECO:0000256" key="4">
    <source>
        <dbReference type="ARBA" id="ARBA00023128"/>
    </source>
</evidence>
<accession>A0A0N4U1U3</accession>
<dbReference type="PANTHER" id="PTHR28554:SF1">
    <property type="entry name" value="LARGE RIBOSOMAL SUBUNIT PROTEIN ML45"/>
    <property type="match status" value="1"/>
</dbReference>
<name>A0A0N4U1U3_DRAME</name>
<keyword evidence="4" id="KW-0496">Mitochondrion</keyword>
<evidence type="ECO:0000256" key="5">
    <source>
        <dbReference type="ARBA" id="ARBA00023274"/>
    </source>
</evidence>
<comment type="similarity">
    <text evidence="6">Belongs to the mitochondrion-specific ribosomal protein mL45 family.</text>
</comment>
<evidence type="ECO:0000256" key="7">
    <source>
        <dbReference type="ARBA" id="ARBA00039448"/>
    </source>
</evidence>
<dbReference type="AlphaFoldDB" id="A0A0N4U1U3"/>
<dbReference type="OrthoDB" id="19619at2759"/>
<dbReference type="Proteomes" id="UP000038040">
    <property type="component" value="Unplaced"/>
</dbReference>
<comment type="subcellular location">
    <subcellularLocation>
        <location evidence="1">Mitochondrion</location>
    </subcellularLocation>
</comment>
<dbReference type="STRING" id="318479.A0A0N4U1U3"/>
<dbReference type="WBParaSite" id="DME_0000060201-mRNA-1">
    <property type="protein sequence ID" value="DME_0000060201-mRNA-1"/>
    <property type="gene ID" value="DME_0000060201"/>
</dbReference>
<evidence type="ECO:0000313" key="12">
    <source>
        <dbReference type="Proteomes" id="UP000274756"/>
    </source>
</evidence>
<dbReference type="GO" id="GO:0005840">
    <property type="term" value="C:ribosome"/>
    <property type="evidence" value="ECO:0007669"/>
    <property type="project" value="UniProtKB-KW"/>
</dbReference>
<protein>
    <recommendedName>
        <fullName evidence="7">Large ribosomal subunit protein mL45</fullName>
    </recommendedName>
    <alternativeName>
        <fullName evidence="8">39S ribosomal protein L45, mitochondrial</fullName>
    </alternativeName>
</protein>
<dbReference type="Gene3D" id="3.10.450.240">
    <property type="match status" value="1"/>
</dbReference>
<sequence length="367" mass="42648">MLTVSRCMCAASLLQFTPQLAFVQKMNVHHHKERHDLDLYIGIKRSSKSRANRHTQVNEGIFRKCRARKTAIIDLPEDSIDNKMENMLPADIRIMMLKKGINPYKEVQPRNWNEHQITFSSIPGVMEPSVKPENPLPFFSDESAAFESLKAKGEELVSRSLSSYRNYRYGTMRIRKKEGFEKFDPKTFGAIADTIFIEAHKALIARDIKLLQKYVTENAFQKMWPDVEKGSIFWELIEFKEPSRVMTIRCVDMPINSGNDIAQITVRMHSLQKLALYDRFGRIILGSENEIRPIVEYVVFENHIASLDGIWRLHDKVHPYWAKPKEPARITTVLNEINEESRPSQAVAIKNTVDPRKLYDKEERKDD</sequence>
<evidence type="ECO:0000256" key="3">
    <source>
        <dbReference type="ARBA" id="ARBA00022980"/>
    </source>
</evidence>
<reference evidence="10 12" key="2">
    <citation type="submission" date="2018-11" db="EMBL/GenBank/DDBJ databases">
        <authorList>
            <consortium name="Pathogen Informatics"/>
        </authorList>
    </citation>
    <scope>NUCLEOTIDE SEQUENCE [LARGE SCALE GENOMIC DNA]</scope>
</reference>
<evidence type="ECO:0000313" key="13">
    <source>
        <dbReference type="WBParaSite" id="DME_0000060201-mRNA-1"/>
    </source>
</evidence>
<gene>
    <name evidence="10" type="ORF">DME_LOCUS4962</name>
</gene>
<keyword evidence="5" id="KW-0687">Ribonucleoprotein</keyword>
<organism evidence="11 13">
    <name type="scientific">Dracunculus medinensis</name>
    <name type="common">Guinea worm</name>
    <dbReference type="NCBI Taxonomy" id="318479"/>
    <lineage>
        <taxon>Eukaryota</taxon>
        <taxon>Metazoa</taxon>
        <taxon>Ecdysozoa</taxon>
        <taxon>Nematoda</taxon>
        <taxon>Chromadorea</taxon>
        <taxon>Rhabditida</taxon>
        <taxon>Spirurina</taxon>
        <taxon>Dracunculoidea</taxon>
        <taxon>Dracunculidae</taxon>
        <taxon>Dracunculus</taxon>
    </lineage>
</organism>
<dbReference type="GO" id="GO:1990904">
    <property type="term" value="C:ribonucleoprotein complex"/>
    <property type="evidence" value="ECO:0007669"/>
    <property type="project" value="UniProtKB-KW"/>
</dbReference>
<feature type="domain" description="Tim44-like" evidence="9">
    <location>
        <begin position="170"/>
        <end position="318"/>
    </location>
</feature>
<evidence type="ECO:0000259" key="9">
    <source>
        <dbReference type="SMART" id="SM00978"/>
    </source>
</evidence>
<keyword evidence="3" id="KW-0689">Ribosomal protein</keyword>
<dbReference type="SUPFAM" id="SSF54427">
    <property type="entry name" value="NTF2-like"/>
    <property type="match status" value="1"/>
</dbReference>
<evidence type="ECO:0000256" key="8">
    <source>
        <dbReference type="ARBA" id="ARBA00043031"/>
    </source>
</evidence>
<dbReference type="PANTHER" id="PTHR28554">
    <property type="entry name" value="39S RIBOSOMAL PROTEIN L45, MITOCHONDRIAL"/>
    <property type="match status" value="1"/>
</dbReference>
<keyword evidence="12" id="KW-1185">Reference proteome</keyword>
<evidence type="ECO:0000256" key="6">
    <source>
        <dbReference type="ARBA" id="ARBA00038073"/>
    </source>
</evidence>
<evidence type="ECO:0000313" key="10">
    <source>
        <dbReference type="EMBL" id="VDN54989.1"/>
    </source>
</evidence>
<dbReference type="Pfam" id="PF04280">
    <property type="entry name" value="Tim44"/>
    <property type="match status" value="1"/>
</dbReference>
<reference evidence="13" key="1">
    <citation type="submission" date="2017-02" db="UniProtKB">
        <authorList>
            <consortium name="WormBaseParasite"/>
        </authorList>
    </citation>
    <scope>IDENTIFICATION</scope>
</reference>
<proteinExistence type="inferred from homology"/>
<dbReference type="EMBL" id="UYYG01001151">
    <property type="protein sequence ID" value="VDN54989.1"/>
    <property type="molecule type" value="Genomic_DNA"/>
</dbReference>
<dbReference type="Proteomes" id="UP000274756">
    <property type="component" value="Unassembled WGS sequence"/>
</dbReference>
<dbReference type="SMART" id="SM00978">
    <property type="entry name" value="Tim44"/>
    <property type="match status" value="1"/>
</dbReference>
<keyword evidence="2" id="KW-0809">Transit peptide</keyword>
<dbReference type="InterPro" id="IPR032710">
    <property type="entry name" value="NTF2-like_dom_sf"/>
</dbReference>